<dbReference type="GO" id="GO:0051536">
    <property type="term" value="F:iron-sulfur cluster binding"/>
    <property type="evidence" value="ECO:0007669"/>
    <property type="project" value="UniProtKB-KW"/>
</dbReference>
<keyword evidence="1" id="KW-0949">S-adenosyl-L-methionine</keyword>
<dbReference type="SMART" id="SM00729">
    <property type="entry name" value="Elp3"/>
    <property type="match status" value="1"/>
</dbReference>
<dbReference type="PANTHER" id="PTHR11228">
    <property type="entry name" value="RADICAL SAM DOMAIN PROTEIN"/>
    <property type="match status" value="1"/>
</dbReference>
<protein>
    <submittedName>
        <fullName evidence="6">Radical SAM protein</fullName>
    </submittedName>
</protein>
<evidence type="ECO:0000256" key="2">
    <source>
        <dbReference type="ARBA" id="ARBA00022723"/>
    </source>
</evidence>
<dbReference type="PANTHER" id="PTHR11228:SF35">
    <property type="entry name" value="MOLYBDENUM COFACTOR BIOSYNTHESIS PROTEIN A-RELATED"/>
    <property type="match status" value="1"/>
</dbReference>
<evidence type="ECO:0000256" key="1">
    <source>
        <dbReference type="ARBA" id="ARBA00022691"/>
    </source>
</evidence>
<dbReference type="InterPro" id="IPR058240">
    <property type="entry name" value="rSAM_sf"/>
</dbReference>
<proteinExistence type="predicted"/>
<dbReference type="InterPro" id="IPR040088">
    <property type="entry name" value="MJ0103-like"/>
</dbReference>
<keyword evidence="4" id="KW-0411">Iron-sulfur</keyword>
<dbReference type="Pfam" id="PF04055">
    <property type="entry name" value="Radical_SAM"/>
    <property type="match status" value="1"/>
</dbReference>
<keyword evidence="2" id="KW-0479">Metal-binding</keyword>
<name>A0A7C1GQ77_9CREN</name>
<dbReference type="InterPro" id="IPR013785">
    <property type="entry name" value="Aldolase_TIM"/>
</dbReference>
<evidence type="ECO:0000256" key="3">
    <source>
        <dbReference type="ARBA" id="ARBA00023004"/>
    </source>
</evidence>
<evidence type="ECO:0000259" key="5">
    <source>
        <dbReference type="PROSITE" id="PS51918"/>
    </source>
</evidence>
<dbReference type="SFLD" id="SFLDG01110">
    <property type="entry name" value="Uncharacterised_Radical_SAM_Su"/>
    <property type="match status" value="1"/>
</dbReference>
<sequence length="336" mass="37995">MARYFLEISSGIPLIGHIAFGIVDRGTNLLQVRPSSFCPLSCIFCSVNAGPKSTNRQTEFVVDAEYLVEWFKHVTRVKELEKAHAYIDAVGDPLTYRDIVKLVRLLRESGLAETIAIETHGALLNRRLVDQLDEAGLDRINLSVDSLDPELAKRLSDTPWLDVKRIVDVAEYIASSTKIDLLVAPVWVPGINDHEIPKIIEWALRIGAGKRVPPLGVQKYEAHKYGRRPPGIKPLSWSGFYRELSKWEEEFGVRLKLSPRDFGIRKAKQFPIAFQVGERTSVEVVYWGWLRGQWLGVARDRVVSIVGVLGEPPIGRKVKVRILRNKDNIYVGRIVL</sequence>
<dbReference type="GO" id="GO:0003824">
    <property type="term" value="F:catalytic activity"/>
    <property type="evidence" value="ECO:0007669"/>
    <property type="project" value="InterPro"/>
</dbReference>
<evidence type="ECO:0000256" key="4">
    <source>
        <dbReference type="ARBA" id="ARBA00023014"/>
    </source>
</evidence>
<evidence type="ECO:0000313" key="6">
    <source>
        <dbReference type="EMBL" id="HDP16171.1"/>
    </source>
</evidence>
<dbReference type="InterPro" id="IPR050377">
    <property type="entry name" value="Radical_SAM_PqqE_MftC-like"/>
</dbReference>
<dbReference type="GO" id="GO:0046872">
    <property type="term" value="F:metal ion binding"/>
    <property type="evidence" value="ECO:0007669"/>
    <property type="project" value="UniProtKB-KW"/>
</dbReference>
<feature type="domain" description="Radical SAM core" evidence="5">
    <location>
        <begin position="24"/>
        <end position="260"/>
    </location>
</feature>
<dbReference type="SFLD" id="SFLDS00029">
    <property type="entry name" value="Radical_SAM"/>
    <property type="match status" value="1"/>
</dbReference>
<gene>
    <name evidence="6" type="ORF">ENN26_10450</name>
</gene>
<dbReference type="SUPFAM" id="SSF102114">
    <property type="entry name" value="Radical SAM enzymes"/>
    <property type="match status" value="1"/>
</dbReference>
<dbReference type="CDD" id="cd01335">
    <property type="entry name" value="Radical_SAM"/>
    <property type="match status" value="1"/>
</dbReference>
<accession>A0A7C1GQ77</accession>
<keyword evidence="3" id="KW-0408">Iron</keyword>
<dbReference type="AlphaFoldDB" id="A0A7C1GQ77"/>
<dbReference type="InterPro" id="IPR007197">
    <property type="entry name" value="rSAM"/>
</dbReference>
<dbReference type="Gene3D" id="3.20.20.70">
    <property type="entry name" value="Aldolase class I"/>
    <property type="match status" value="1"/>
</dbReference>
<comment type="caution">
    <text evidence="6">The sequence shown here is derived from an EMBL/GenBank/DDBJ whole genome shotgun (WGS) entry which is preliminary data.</text>
</comment>
<dbReference type="EMBL" id="DSAY01000199">
    <property type="protein sequence ID" value="HDP16171.1"/>
    <property type="molecule type" value="Genomic_DNA"/>
</dbReference>
<dbReference type="SFLD" id="SFLDG01067">
    <property type="entry name" value="SPASM/twitch_domain_containing"/>
    <property type="match status" value="1"/>
</dbReference>
<organism evidence="6">
    <name type="scientific">Thermofilum adornatum</name>
    <dbReference type="NCBI Taxonomy" id="1365176"/>
    <lineage>
        <taxon>Archaea</taxon>
        <taxon>Thermoproteota</taxon>
        <taxon>Thermoprotei</taxon>
        <taxon>Thermofilales</taxon>
        <taxon>Thermofilaceae</taxon>
        <taxon>Thermofilum</taxon>
    </lineage>
</organism>
<dbReference type="PROSITE" id="PS51918">
    <property type="entry name" value="RADICAL_SAM"/>
    <property type="match status" value="1"/>
</dbReference>
<dbReference type="InterPro" id="IPR006638">
    <property type="entry name" value="Elp3/MiaA/NifB-like_rSAM"/>
</dbReference>
<reference evidence="6" key="1">
    <citation type="journal article" date="2020" name="mSystems">
        <title>Genome- and Community-Level Interaction Insights into Carbon Utilization and Element Cycling Functions of Hydrothermarchaeota in Hydrothermal Sediment.</title>
        <authorList>
            <person name="Zhou Z."/>
            <person name="Liu Y."/>
            <person name="Xu W."/>
            <person name="Pan J."/>
            <person name="Luo Z.H."/>
            <person name="Li M."/>
        </authorList>
    </citation>
    <scope>NUCLEOTIDE SEQUENCE [LARGE SCALE GENOMIC DNA]</scope>
    <source>
        <strain evidence="6">SpSt-116</strain>
    </source>
</reference>